<proteinExistence type="predicted"/>
<protein>
    <submittedName>
        <fullName evidence="2">F-box domain-containing protein</fullName>
    </submittedName>
</protein>
<dbReference type="AlphaFoldDB" id="A0A7E4V1W7"/>
<reference evidence="1" key="1">
    <citation type="journal article" date="2013" name="Genetics">
        <title>The draft genome and transcriptome of Panagrellus redivivus are shaped by the harsh demands of a free-living lifestyle.</title>
        <authorList>
            <person name="Srinivasan J."/>
            <person name="Dillman A.R."/>
            <person name="Macchietto M.G."/>
            <person name="Heikkinen L."/>
            <person name="Lakso M."/>
            <person name="Fracchia K.M."/>
            <person name="Antoshechkin I."/>
            <person name="Mortazavi A."/>
            <person name="Wong G."/>
            <person name="Sternberg P.W."/>
        </authorList>
    </citation>
    <scope>NUCLEOTIDE SEQUENCE [LARGE SCALE GENOMIC DNA]</scope>
    <source>
        <strain evidence="1">MT8872</strain>
    </source>
</reference>
<dbReference type="WBParaSite" id="Pan_g15577.t1">
    <property type="protein sequence ID" value="Pan_g15577.t1"/>
    <property type="gene ID" value="Pan_g15577"/>
</dbReference>
<evidence type="ECO:0000313" key="1">
    <source>
        <dbReference type="Proteomes" id="UP000492821"/>
    </source>
</evidence>
<keyword evidence="1" id="KW-1185">Reference proteome</keyword>
<dbReference type="Proteomes" id="UP000492821">
    <property type="component" value="Unassembled WGS sequence"/>
</dbReference>
<organism evidence="1 2">
    <name type="scientific">Panagrellus redivivus</name>
    <name type="common">Microworm</name>
    <dbReference type="NCBI Taxonomy" id="6233"/>
    <lineage>
        <taxon>Eukaryota</taxon>
        <taxon>Metazoa</taxon>
        <taxon>Ecdysozoa</taxon>
        <taxon>Nematoda</taxon>
        <taxon>Chromadorea</taxon>
        <taxon>Rhabditida</taxon>
        <taxon>Tylenchina</taxon>
        <taxon>Panagrolaimomorpha</taxon>
        <taxon>Panagrolaimoidea</taxon>
        <taxon>Panagrolaimidae</taxon>
        <taxon>Panagrellus</taxon>
    </lineage>
</organism>
<evidence type="ECO:0000313" key="2">
    <source>
        <dbReference type="WBParaSite" id="Pan_g15577.t1"/>
    </source>
</evidence>
<reference evidence="2" key="2">
    <citation type="submission" date="2020-10" db="UniProtKB">
        <authorList>
            <consortium name="WormBaseParasite"/>
        </authorList>
    </citation>
    <scope>IDENTIFICATION</scope>
</reference>
<accession>A0A7E4V1W7</accession>
<name>A0A7E4V1W7_PANRE</name>
<sequence>MCYKYDDCNFYLQNTNGKLDVTTYPPYLGFDEVESDIDHPIFNNLLIDCYSITFWFRSVVNPTILRKFAKHCNTKAVTRFRAEDGTISDLSLPLICDIFENVKKVYLKAADSAYNRWIQDVLHARKLDLKEFGIQGRFDELFSFESKEMSQLFQAQDTEFFMVLYCSDPPQDAVELIRQKLGVHFKEFSYKRGHIDGVLHIKLGNTYSGITRMWFQVGPVTPRIQKSSTETTDLNLLKMVLSIDEICRQCNKDLVDRYATGIRTSGLFKTSAHSEVIKLLDNPSLFELADTLAEDLGLVYLRDFLKKCASAK</sequence>